<reference evidence="2 3" key="1">
    <citation type="journal article" date="2021" name="Elife">
        <title>Chloroplast acquisition without the gene transfer in kleptoplastic sea slugs, Plakobranchus ocellatus.</title>
        <authorList>
            <person name="Maeda T."/>
            <person name="Takahashi S."/>
            <person name="Yoshida T."/>
            <person name="Shimamura S."/>
            <person name="Takaki Y."/>
            <person name="Nagai Y."/>
            <person name="Toyoda A."/>
            <person name="Suzuki Y."/>
            <person name="Arimoto A."/>
            <person name="Ishii H."/>
            <person name="Satoh N."/>
            <person name="Nishiyama T."/>
            <person name="Hasebe M."/>
            <person name="Maruyama T."/>
            <person name="Minagawa J."/>
            <person name="Obokata J."/>
            <person name="Shigenobu S."/>
        </authorList>
    </citation>
    <scope>NUCLEOTIDE SEQUENCE [LARGE SCALE GENOMIC DNA]</scope>
</reference>
<protein>
    <submittedName>
        <fullName evidence="2">Uncharacterized protein</fullName>
    </submittedName>
</protein>
<feature type="compositionally biased region" description="Basic residues" evidence="1">
    <location>
        <begin position="54"/>
        <end position="63"/>
    </location>
</feature>
<dbReference type="Proteomes" id="UP000735302">
    <property type="component" value="Unassembled WGS sequence"/>
</dbReference>
<name>A0AAV4DKJ1_9GAST</name>
<dbReference type="EMBL" id="BLXT01007956">
    <property type="protein sequence ID" value="GFO44535.1"/>
    <property type="molecule type" value="Genomic_DNA"/>
</dbReference>
<accession>A0AAV4DKJ1</accession>
<dbReference type="AlphaFoldDB" id="A0AAV4DKJ1"/>
<keyword evidence="3" id="KW-1185">Reference proteome</keyword>
<evidence type="ECO:0000313" key="2">
    <source>
        <dbReference type="EMBL" id="GFO44535.1"/>
    </source>
</evidence>
<feature type="region of interest" description="Disordered" evidence="1">
    <location>
        <begin position="40"/>
        <end position="74"/>
    </location>
</feature>
<organism evidence="2 3">
    <name type="scientific">Plakobranchus ocellatus</name>
    <dbReference type="NCBI Taxonomy" id="259542"/>
    <lineage>
        <taxon>Eukaryota</taxon>
        <taxon>Metazoa</taxon>
        <taxon>Spiralia</taxon>
        <taxon>Lophotrochozoa</taxon>
        <taxon>Mollusca</taxon>
        <taxon>Gastropoda</taxon>
        <taxon>Heterobranchia</taxon>
        <taxon>Euthyneura</taxon>
        <taxon>Panpulmonata</taxon>
        <taxon>Sacoglossa</taxon>
        <taxon>Placobranchoidea</taxon>
        <taxon>Plakobranchidae</taxon>
        <taxon>Plakobranchus</taxon>
    </lineage>
</organism>
<proteinExistence type="predicted"/>
<gene>
    <name evidence="2" type="ORF">PoB_007104000</name>
</gene>
<evidence type="ECO:0000256" key="1">
    <source>
        <dbReference type="SAM" id="MobiDB-lite"/>
    </source>
</evidence>
<evidence type="ECO:0000313" key="3">
    <source>
        <dbReference type="Proteomes" id="UP000735302"/>
    </source>
</evidence>
<comment type="caution">
    <text evidence="2">The sequence shown here is derived from an EMBL/GenBank/DDBJ whole genome shotgun (WGS) entry which is preliminary data.</text>
</comment>
<sequence length="143" mass="16591">MQSKRPLEYLTSSQYTGTQKYHLSAKAHVSLPHQCRTWLLRKSPREKKNSQRERLKRQNQRGKKSSETGRCDISPTTYQCAEDQWVRTSNTDVSERTSSSSLQHPALRMKRSTVKKMELLVANTRTIATGLSLTMPRQKRKKN</sequence>